<gene>
    <name evidence="7" type="ORF">ACFOUW_35800</name>
</gene>
<comment type="caution">
    <text evidence="7">The sequence shown here is derived from an EMBL/GenBank/DDBJ whole genome shotgun (WGS) entry which is preliminary data.</text>
</comment>
<dbReference type="Gene3D" id="3.30.390.30">
    <property type="match status" value="1"/>
</dbReference>
<evidence type="ECO:0000259" key="6">
    <source>
        <dbReference type="Pfam" id="PF14759"/>
    </source>
</evidence>
<dbReference type="SUPFAM" id="SSF51905">
    <property type="entry name" value="FAD/NAD(P)-binding domain"/>
    <property type="match status" value="1"/>
</dbReference>
<dbReference type="PRINTS" id="PR00368">
    <property type="entry name" value="FADPNR"/>
</dbReference>
<feature type="domain" description="FAD/NAD(P)-binding" evidence="5">
    <location>
        <begin position="7"/>
        <end position="305"/>
    </location>
</feature>
<feature type="domain" description="Reductase C-terminal" evidence="6">
    <location>
        <begin position="324"/>
        <end position="411"/>
    </location>
</feature>
<evidence type="ECO:0000313" key="7">
    <source>
        <dbReference type="EMBL" id="MFC3766239.1"/>
    </source>
</evidence>
<keyword evidence="2" id="KW-0285">Flavoprotein</keyword>
<dbReference type="EMBL" id="JBHRZH010000050">
    <property type="protein sequence ID" value="MFC3766239.1"/>
    <property type="molecule type" value="Genomic_DNA"/>
</dbReference>
<dbReference type="Pfam" id="PF07992">
    <property type="entry name" value="Pyr_redox_2"/>
    <property type="match status" value="1"/>
</dbReference>
<dbReference type="Pfam" id="PF14759">
    <property type="entry name" value="Reductase_C"/>
    <property type="match status" value="1"/>
</dbReference>
<dbReference type="Proteomes" id="UP001595699">
    <property type="component" value="Unassembled WGS sequence"/>
</dbReference>
<dbReference type="SUPFAM" id="SSF55424">
    <property type="entry name" value="FAD/NAD-linked reductases, dimerisation (C-terminal) domain"/>
    <property type="match status" value="1"/>
</dbReference>
<sequence>MASEQTFVLVGAGLASAKAAESLRAEGFDGRVVVVGEESDLPYERPPLSKGYLLGKEERDKAFVHDQAWYDEHHIELQLGVHAEAIHRDTSELELSDGSRLRYDKLLLATGSFPRKLTVPGADLAGVHYLRKLHESDKLKAAIETGNPRVVVIGGGWIGLETASAAREDGCEVTLLEAADAVLKAPLGPEMGGFFAEVQRAHGVDVRLGAKVAEIRGDGGKATAVVLEDGTELPADHVIVAVGIQPNTELAEHAGLDVDNGVLVDASLKTSDPAIFACGDVANTLHAFYNERIRVEHWDNAKKQGTAAGKAMAGQDVAYDVIPYFFTDQYDVGMEFVGWFKPGGYDRVVTRGDVDSQAFHAFWLAGDRVVAAMHVNQWDDGVGVQRKLIQQHSKVDPAKLADTETKLESLLDG</sequence>
<reference evidence="8" key="1">
    <citation type="journal article" date="2019" name="Int. J. Syst. Evol. Microbiol.">
        <title>The Global Catalogue of Microorganisms (GCM) 10K type strain sequencing project: providing services to taxonomists for standard genome sequencing and annotation.</title>
        <authorList>
            <consortium name="The Broad Institute Genomics Platform"/>
            <consortium name="The Broad Institute Genome Sequencing Center for Infectious Disease"/>
            <person name="Wu L."/>
            <person name="Ma J."/>
        </authorList>
    </citation>
    <scope>NUCLEOTIDE SEQUENCE [LARGE SCALE GENOMIC DNA]</scope>
    <source>
        <strain evidence="8">CGMCC 4.7241</strain>
    </source>
</reference>
<name>A0ABV7YQA4_9ACTN</name>
<dbReference type="InterPro" id="IPR016156">
    <property type="entry name" value="FAD/NAD-linked_Rdtase_dimer_sf"/>
</dbReference>
<dbReference type="PANTHER" id="PTHR43557">
    <property type="entry name" value="APOPTOSIS-INDUCING FACTOR 1"/>
    <property type="match status" value="1"/>
</dbReference>
<evidence type="ECO:0000256" key="4">
    <source>
        <dbReference type="ARBA" id="ARBA00023002"/>
    </source>
</evidence>
<comment type="cofactor">
    <cofactor evidence="1">
        <name>FAD</name>
        <dbReference type="ChEBI" id="CHEBI:57692"/>
    </cofactor>
</comment>
<keyword evidence="3" id="KW-0274">FAD</keyword>
<dbReference type="PANTHER" id="PTHR43557:SF2">
    <property type="entry name" value="RIESKE DOMAIN-CONTAINING PROTEIN-RELATED"/>
    <property type="match status" value="1"/>
</dbReference>
<accession>A0ABV7YQA4</accession>
<evidence type="ECO:0000313" key="8">
    <source>
        <dbReference type="Proteomes" id="UP001595699"/>
    </source>
</evidence>
<dbReference type="Gene3D" id="3.50.50.60">
    <property type="entry name" value="FAD/NAD(P)-binding domain"/>
    <property type="match status" value="2"/>
</dbReference>
<organism evidence="7 8">
    <name type="scientific">Tenggerimyces flavus</name>
    <dbReference type="NCBI Taxonomy" id="1708749"/>
    <lineage>
        <taxon>Bacteria</taxon>
        <taxon>Bacillati</taxon>
        <taxon>Actinomycetota</taxon>
        <taxon>Actinomycetes</taxon>
        <taxon>Propionibacteriales</taxon>
        <taxon>Nocardioidaceae</taxon>
        <taxon>Tenggerimyces</taxon>
    </lineage>
</organism>
<dbReference type="InterPro" id="IPR036188">
    <property type="entry name" value="FAD/NAD-bd_sf"/>
</dbReference>
<evidence type="ECO:0000259" key="5">
    <source>
        <dbReference type="Pfam" id="PF07992"/>
    </source>
</evidence>
<dbReference type="InterPro" id="IPR023753">
    <property type="entry name" value="FAD/NAD-binding_dom"/>
</dbReference>
<dbReference type="PRINTS" id="PR00411">
    <property type="entry name" value="PNDRDTASEI"/>
</dbReference>
<evidence type="ECO:0000256" key="2">
    <source>
        <dbReference type="ARBA" id="ARBA00022630"/>
    </source>
</evidence>
<proteinExistence type="predicted"/>
<keyword evidence="4" id="KW-0560">Oxidoreductase</keyword>
<dbReference type="RefSeq" id="WP_205117544.1">
    <property type="nucleotide sequence ID" value="NZ_JAFBCM010000001.1"/>
</dbReference>
<evidence type="ECO:0000256" key="1">
    <source>
        <dbReference type="ARBA" id="ARBA00001974"/>
    </source>
</evidence>
<dbReference type="InterPro" id="IPR050446">
    <property type="entry name" value="FAD-oxidoreductase/Apoptosis"/>
</dbReference>
<keyword evidence="8" id="KW-1185">Reference proteome</keyword>
<protein>
    <submittedName>
        <fullName evidence="7">NAD(P)/FAD-dependent oxidoreductase</fullName>
    </submittedName>
</protein>
<evidence type="ECO:0000256" key="3">
    <source>
        <dbReference type="ARBA" id="ARBA00022827"/>
    </source>
</evidence>
<dbReference type="InterPro" id="IPR028202">
    <property type="entry name" value="Reductase_C"/>
</dbReference>